<feature type="domain" description="Phospholipase/carboxylesterase/thioesterase" evidence="2">
    <location>
        <begin position="796"/>
        <end position="915"/>
    </location>
</feature>
<feature type="region of interest" description="Disordered" evidence="1">
    <location>
        <begin position="700"/>
        <end position="729"/>
    </location>
</feature>
<dbReference type="Proteomes" id="UP000034841">
    <property type="component" value="Unassembled WGS sequence"/>
</dbReference>
<proteinExistence type="predicted"/>
<keyword evidence="3" id="KW-0378">Hydrolase</keyword>
<dbReference type="AlphaFoldDB" id="A0A0F8B299"/>
<organism evidence="3 4">
    <name type="scientific">Ceratocystis fimbriata f. sp. platani</name>
    <dbReference type="NCBI Taxonomy" id="88771"/>
    <lineage>
        <taxon>Eukaryota</taxon>
        <taxon>Fungi</taxon>
        <taxon>Dikarya</taxon>
        <taxon>Ascomycota</taxon>
        <taxon>Pezizomycotina</taxon>
        <taxon>Sordariomycetes</taxon>
        <taxon>Hypocreomycetidae</taxon>
        <taxon>Microascales</taxon>
        <taxon>Ceratocystidaceae</taxon>
        <taxon>Ceratocystis</taxon>
    </lineage>
</organism>
<dbReference type="InterPro" id="IPR010021">
    <property type="entry name" value="PGPP1/Gep4"/>
</dbReference>
<protein>
    <submittedName>
        <fullName evidence="3">Phosphatidylglycerophosphatase GEP4 mitochondrial</fullName>
        <ecNumber evidence="3">3.1.3.27</ecNumber>
    </submittedName>
</protein>
<dbReference type="EMBL" id="LBBL01000196">
    <property type="protein sequence ID" value="KKF93935.1"/>
    <property type="molecule type" value="Genomic_DNA"/>
</dbReference>
<accession>A0A0F8B299</accession>
<feature type="region of interest" description="Disordered" evidence="1">
    <location>
        <begin position="358"/>
        <end position="378"/>
    </location>
</feature>
<dbReference type="InterPro" id="IPR029058">
    <property type="entry name" value="AB_hydrolase_fold"/>
</dbReference>
<name>A0A0F8B299_CERFI</name>
<keyword evidence="4" id="KW-1185">Reference proteome</keyword>
<dbReference type="InterPro" id="IPR027706">
    <property type="entry name" value="PGP_Pase"/>
</dbReference>
<dbReference type="InterPro" id="IPR003140">
    <property type="entry name" value="PLipase/COase/thioEstase"/>
</dbReference>
<dbReference type="SUPFAM" id="SSF53474">
    <property type="entry name" value="alpha/beta-Hydrolases"/>
    <property type="match status" value="1"/>
</dbReference>
<dbReference type="OrthoDB" id="198652at2759"/>
<reference evidence="3 4" key="1">
    <citation type="submission" date="2015-04" db="EMBL/GenBank/DDBJ databases">
        <title>Genome sequence of Ceratocystis platani, a major pathogen of plane trees.</title>
        <authorList>
            <person name="Belbahri L."/>
        </authorList>
    </citation>
    <scope>NUCLEOTIDE SEQUENCE [LARGE SCALE GENOMIC DNA]</scope>
    <source>
        <strain evidence="3 4">CFO</strain>
    </source>
</reference>
<evidence type="ECO:0000259" key="2">
    <source>
        <dbReference type="Pfam" id="PF02230"/>
    </source>
</evidence>
<feature type="compositionally biased region" description="Basic and acidic residues" evidence="1">
    <location>
        <begin position="222"/>
        <end position="236"/>
    </location>
</feature>
<dbReference type="Gene3D" id="3.40.50.1820">
    <property type="entry name" value="alpha/beta hydrolase"/>
    <property type="match status" value="1"/>
</dbReference>
<dbReference type="Pfam" id="PF09419">
    <property type="entry name" value="PGP_phosphatase"/>
    <property type="match status" value="1"/>
</dbReference>
<gene>
    <name evidence="3" type="primary">GEP4</name>
    <name evidence="3" type="ORF">CFO_g3689</name>
</gene>
<evidence type="ECO:0000256" key="1">
    <source>
        <dbReference type="SAM" id="MobiDB-lite"/>
    </source>
</evidence>
<dbReference type="SUPFAM" id="SSF56784">
    <property type="entry name" value="HAD-like"/>
    <property type="match status" value="1"/>
</dbReference>
<evidence type="ECO:0000313" key="3">
    <source>
        <dbReference type="EMBL" id="KKF93935.1"/>
    </source>
</evidence>
<evidence type="ECO:0000313" key="4">
    <source>
        <dbReference type="Proteomes" id="UP000034841"/>
    </source>
</evidence>
<feature type="region of interest" description="Disordered" evidence="1">
    <location>
        <begin position="488"/>
        <end position="524"/>
    </location>
</feature>
<dbReference type="Gene3D" id="3.40.50.1000">
    <property type="entry name" value="HAD superfamily/HAD-like"/>
    <property type="match status" value="1"/>
</dbReference>
<dbReference type="FunFam" id="3.40.50.1000:FF:000165">
    <property type="entry name" value="HAD superfamily phosphatase"/>
    <property type="match status" value="1"/>
</dbReference>
<feature type="compositionally biased region" description="Low complexity" evidence="1">
    <location>
        <begin position="498"/>
        <end position="522"/>
    </location>
</feature>
<dbReference type="EC" id="3.1.3.27" evidence="3"/>
<dbReference type="InterPro" id="IPR023214">
    <property type="entry name" value="HAD_sf"/>
</dbReference>
<dbReference type="NCBIfam" id="TIGR01668">
    <property type="entry name" value="YqeG_hyp_ppase"/>
    <property type="match status" value="1"/>
</dbReference>
<sequence>MNLNLSATLNIWKLITRPSLCLPHYTVPTFADLPIPLDAPLQEQGKKADIRAVVLDKDDCFAYPETNEVCPLYQSHFERLKAAYPGRKLVIVSNTAGAASYDKQGRLAASVESATGVTVLSHSTKKPGCGNEIMAYFAAHPETGVTSPAHIAVVGDRLSTDMMLSNMLGSWGFWIRDGVVDSTKKSMVRLLSVEHWFQNVVLPYVSKHAVRYAAEYKKNMTPEEKASLERRQDDRARRPRTTKAKRDRAALAVTKARERAEVMRRKELEAKMGNANQGGSSSLRQQTSTDAMSQDQPIIDTHVAINTDGNGGDGDMQTNDLSSPGGSLQRLQVYRLQQLSAQIPIQKDQETGVQEVSGEDAISTSEGCKDEVQSQNEPTNTAMALETIDRVGSSIIDVESKNSAAEIDLLTYDFGLAADDICLDSAKFIHGIDAHDNQGNDELIVGEEARVCNRGVGDLFSSGNSDVFEVQDQISPRECVPQKLEDDSNEELLDPAYSSSDSNSSLIEDSSSPSSNRASSSSNTCEAYQDSNAFCTKILVGDEENSNTKSSAAAIMLDQQHLGLLAGSTHDALQIAVAQATQMIGNHQHQDVYSYPSYTDNENNLASTSANPLSYTDFSAVSLDSMPFNLPLSPMDLHSLHGLGLDMPLDEILRDLDMAGMSFNFNSPQHALDGLEATHMHNLPNGHAHGQAAPMALMAPSDTSNDDDHSSHSHTCNNGKAPESQGGFRNGFEMGLPVAAHSQIAHMQQVQEIQAQAHAQLQAMAKMPPTRVPSEADFAHLCNRLPHTLHFSARPSTSAILLLFHGLGDTHESFARFAAAMNLPNVLAISIRGPTPLPAMFGPDTPAGCFHWGDDVVLDSRSGAIDPDPGFARAVAVVWGELIAGVLLAKCGWNTRDILLFGFGQGGSFALALAQHAAKIAATDGAKAYVKVGEDF</sequence>
<feature type="compositionally biased region" description="Basic residues" evidence="1">
    <location>
        <begin position="237"/>
        <end position="246"/>
    </location>
</feature>
<feature type="region of interest" description="Disordered" evidence="1">
    <location>
        <begin position="222"/>
        <end position="256"/>
    </location>
</feature>
<dbReference type="GO" id="GO:0008962">
    <property type="term" value="F:phosphatidylglycerophosphatase activity"/>
    <property type="evidence" value="ECO:0007669"/>
    <property type="project" value="UniProtKB-EC"/>
</dbReference>
<dbReference type="Pfam" id="PF02230">
    <property type="entry name" value="Abhydrolase_2"/>
    <property type="match status" value="1"/>
</dbReference>
<comment type="caution">
    <text evidence="3">The sequence shown here is derived from an EMBL/GenBank/DDBJ whole genome shotgun (WGS) entry which is preliminary data.</text>
</comment>
<dbReference type="InterPro" id="IPR036412">
    <property type="entry name" value="HAD-like_sf"/>
</dbReference>